<feature type="transmembrane region" description="Helical" evidence="3">
    <location>
        <begin position="506"/>
        <end position="526"/>
    </location>
</feature>
<accession>A0AAU9WZB1</accession>
<keyword evidence="3" id="KW-0472">Membrane</keyword>
<feature type="transmembrane region" description="Helical" evidence="3">
    <location>
        <begin position="94"/>
        <end position="115"/>
    </location>
</feature>
<evidence type="ECO:0000256" key="1">
    <source>
        <dbReference type="ARBA" id="ARBA00008335"/>
    </source>
</evidence>
<feature type="transmembrane region" description="Helical" evidence="3">
    <location>
        <begin position="169"/>
        <end position="186"/>
    </location>
</feature>
<sequence>MNRLANFFRCKKSQEKARLAVGQKFCYGVGHILNDLAANTWFSYLIIYLTKVVRLSNGHTGLVVLLGQVTDGVCTPIIAILNDKTVCRYGRRKIWHIVGSLCVSCTFPLLFTRLIGDEANDSLKLAYYISIAAFFQFGWGCVQISHLSLIPEIAISESEKVELNAIRSALRFICGIFVFCVTWVLLGRSSEASISPSMWQQFMYLGFIIVATGTVCNVVFHVGIKEPPSDALLKWLEERKSGNHKFKRRGTEKRGLLARAVYPPPSPSRRSGASPAVVMTLCEKEKKRTADPNERTDCPACLEDGEARKSSMDITDKTAIPGGGRSKRQWMTCPGMYKTGLVYICTRLYVNVSQSYLPLYLTETMRFEKESIAYFPLVVLVTGVLASTAVKPLNKRLGSKITFCLGAMMAVSASFWFFVQTIDARTAVYATSMLMGSGGSVMLVTSFSLIAQLIGHDKRSGAFVYGFIGFFDKVFSGAIFAIIQQLNPRKDQGVECSKCDEYTRHVQSIVPGAVAVLGLVSVMVFFESIFVCKKRASTTDAAVQVDLDEILGDGDSSSSGVDTSSMTENADSEVCHIGSAEKGACATQSRPFDCSIESRNFHPKKTTKQNYVAIRLASVSLPSPKDSTFKKANKKERLPIGQKFSHGVGHIYNDLTANAWFSYLIIFLTKVAGLSNFYAGLVILAGQITDATCTPFSGFLNDRTVNTYGRRKTWHLIGTVCSTLAFPLLFNRCPGCQDSSEAVKLTYYVICGCVLQLGWGCVQVSHLSLIPEISKSASERVELNAIRSLVKVFQKLFLSVSMNALRWFSGFTERNTSKKDRLSLTQRLCYSVGHVLNDLAGNAWFSYLLVFLTKVAGLSNASAGFVVLLSQVFEGICTPVAGVFCDKTKCKYGRRKSWHFIGTACVTTSFPFIFNRCLGCAESSNAVKFLYYTGFSMVFGFGWGCTQIGHLSLIPEISKRESERVELSAFRSALTFLCGIYVYGVTWILLGQSKEETLSPNVWKQFMYLGFIVVGTGTLFNIIFHVGTREPPSEALLERQKKNVQGTSEKKALLKVDCDPSPSTRRSSQRVTTSVCGKSETASSSSCSDELTSIESTLVEKQAETPGQYDIIDRSASKGGQKTWKDWLKDPAFYKTGLVYTCSRLVVNVSQSYLPLYLTETLKFEKEAIAYFPLVVLISGVFASGTVKPLNKRLGSKITFSLGCMLALSACFWFYVQDIKGKNVIYVTAVIMGCGGSVMLVTSLSLIAELIGHDKKSGAFVYGTISFTDKLSSGVTIAIIQEMNPRTDMTAVCPSCDEFVRNVQSFAPGLAALVALISIMLFFDSVFVCKRKVEKVDMAVQTNDGSCEEGSSCKIAQFYEEVEKEKEKECEKSLKLDHDFEKNSSSVRDVYGFPRAMNNYAASRLASPQLPSPLLDRRTVL</sequence>
<dbReference type="Gene3D" id="1.20.1250.20">
    <property type="entry name" value="MFS general substrate transporter like domains"/>
    <property type="match status" value="3"/>
</dbReference>
<feature type="transmembrane region" description="Helical" evidence="3">
    <location>
        <begin position="1309"/>
        <end position="1329"/>
    </location>
</feature>
<keyword evidence="3" id="KW-1133">Transmembrane helix</keyword>
<feature type="transmembrane region" description="Helical" evidence="3">
    <location>
        <begin position="1168"/>
        <end position="1186"/>
    </location>
</feature>
<dbReference type="GO" id="GO:0005886">
    <property type="term" value="C:plasma membrane"/>
    <property type="evidence" value="ECO:0007669"/>
    <property type="project" value="TreeGrafter"/>
</dbReference>
<feature type="transmembrane region" description="Helical" evidence="3">
    <location>
        <begin position="335"/>
        <end position="352"/>
    </location>
</feature>
<evidence type="ECO:0000256" key="2">
    <source>
        <dbReference type="SAM" id="MobiDB-lite"/>
    </source>
</evidence>
<feature type="transmembrane region" description="Helical" evidence="3">
    <location>
        <begin position="828"/>
        <end position="850"/>
    </location>
</feature>
<dbReference type="EMBL" id="CALNXJ010000025">
    <property type="protein sequence ID" value="CAH3131102.1"/>
    <property type="molecule type" value="Genomic_DNA"/>
</dbReference>
<keyword evidence="5" id="KW-1185">Reference proteome</keyword>
<dbReference type="GO" id="GO:0008643">
    <property type="term" value="P:carbohydrate transport"/>
    <property type="evidence" value="ECO:0007669"/>
    <property type="project" value="InterPro"/>
</dbReference>
<dbReference type="PANTHER" id="PTHR11328:SF28">
    <property type="entry name" value="MAJOR FACILITATOR SUPERFAMILY DOMAIN-CONTAINING PROTEIN 12"/>
    <property type="match status" value="1"/>
</dbReference>
<dbReference type="InterPro" id="IPR036259">
    <property type="entry name" value="MFS_trans_sf"/>
</dbReference>
<reference evidence="4 5" key="1">
    <citation type="submission" date="2022-05" db="EMBL/GenBank/DDBJ databases">
        <authorList>
            <consortium name="Genoscope - CEA"/>
            <person name="William W."/>
        </authorList>
    </citation>
    <scope>NUCLEOTIDE SEQUENCE [LARGE SCALE GENOMIC DNA]</scope>
</reference>
<comment type="caution">
    <text evidence="4">The sequence shown here is derived from an EMBL/GenBank/DDBJ whole genome shotgun (WGS) entry which is preliminary data.</text>
</comment>
<feature type="transmembrane region" description="Helical" evidence="3">
    <location>
        <begin position="202"/>
        <end position="224"/>
    </location>
</feature>
<dbReference type="Proteomes" id="UP001159428">
    <property type="component" value="Unassembled WGS sequence"/>
</dbReference>
<feature type="transmembrane region" description="Helical" evidence="3">
    <location>
        <begin position="929"/>
        <end position="948"/>
    </location>
</feature>
<feature type="transmembrane region" description="Helical" evidence="3">
    <location>
        <begin position="1198"/>
        <end position="1216"/>
    </location>
</feature>
<feature type="transmembrane region" description="Helical" evidence="3">
    <location>
        <begin position="862"/>
        <end position="885"/>
    </location>
</feature>
<feature type="transmembrane region" description="Helical" evidence="3">
    <location>
        <begin position="402"/>
        <end position="422"/>
    </location>
</feature>
<proteinExistence type="inferred from homology"/>
<protein>
    <recommendedName>
        <fullName evidence="6">Major facilitator superfamily domain-containing protein 12</fullName>
    </recommendedName>
</protein>
<feature type="region of interest" description="Disordered" evidence="2">
    <location>
        <begin position="1058"/>
        <end position="1088"/>
    </location>
</feature>
<evidence type="ECO:0000256" key="3">
    <source>
        <dbReference type="SAM" id="Phobius"/>
    </source>
</evidence>
<dbReference type="Pfam" id="PF13347">
    <property type="entry name" value="MFS_2"/>
    <property type="match status" value="5"/>
</dbReference>
<name>A0AAU9WZB1_9CNID</name>
<evidence type="ECO:0000313" key="4">
    <source>
        <dbReference type="EMBL" id="CAH3131102.1"/>
    </source>
</evidence>
<dbReference type="FunFam" id="1.20.1250.20:FF:000431">
    <property type="entry name" value="Predicted protein"/>
    <property type="match status" value="2"/>
</dbReference>
<feature type="transmembrane region" description="Helical" evidence="3">
    <location>
        <begin position="969"/>
        <end position="990"/>
    </location>
</feature>
<dbReference type="InterPro" id="IPR039672">
    <property type="entry name" value="MFS_2"/>
</dbReference>
<feature type="transmembrane region" description="Helical" evidence="3">
    <location>
        <begin position="372"/>
        <end position="390"/>
    </location>
</feature>
<feature type="transmembrane region" description="Helical" evidence="3">
    <location>
        <begin position="127"/>
        <end position="149"/>
    </location>
</feature>
<comment type="similarity">
    <text evidence="1">Belongs to the major facilitator superfamily.</text>
</comment>
<keyword evidence="3" id="KW-0812">Transmembrane</keyword>
<dbReference type="CDD" id="cd17491">
    <property type="entry name" value="MFS_MFSD12"/>
    <property type="match status" value="2"/>
</dbReference>
<dbReference type="GO" id="GO:0015293">
    <property type="term" value="F:symporter activity"/>
    <property type="evidence" value="ECO:0007669"/>
    <property type="project" value="InterPro"/>
</dbReference>
<dbReference type="PANTHER" id="PTHR11328">
    <property type="entry name" value="MAJOR FACILITATOR SUPERFAMILY DOMAIN-CONTAINING PROTEIN"/>
    <property type="match status" value="1"/>
</dbReference>
<feature type="transmembrane region" description="Helical" evidence="3">
    <location>
        <begin position="713"/>
        <end position="730"/>
    </location>
</feature>
<dbReference type="SUPFAM" id="SSF103473">
    <property type="entry name" value="MFS general substrate transporter"/>
    <property type="match status" value="3"/>
</dbReference>
<feature type="transmembrane region" description="Helical" evidence="3">
    <location>
        <begin position="1002"/>
        <end position="1024"/>
    </location>
</feature>
<feature type="transmembrane region" description="Helical" evidence="3">
    <location>
        <begin position="428"/>
        <end position="450"/>
    </location>
</feature>
<feature type="transmembrane region" description="Helical" evidence="3">
    <location>
        <begin position="462"/>
        <end position="486"/>
    </location>
</feature>
<feature type="transmembrane region" description="Helical" evidence="3">
    <location>
        <begin position="1223"/>
        <end position="1248"/>
    </location>
</feature>
<gene>
    <name evidence="4" type="ORF">PMEA_00014141</name>
</gene>
<feature type="transmembrane region" description="Helical" evidence="3">
    <location>
        <begin position="897"/>
        <end position="914"/>
    </location>
</feature>
<evidence type="ECO:0008006" key="6">
    <source>
        <dbReference type="Google" id="ProtNLM"/>
    </source>
</evidence>
<evidence type="ECO:0000313" key="5">
    <source>
        <dbReference type="Proteomes" id="UP001159428"/>
    </source>
</evidence>
<feature type="compositionally biased region" description="Low complexity" evidence="2">
    <location>
        <begin position="1060"/>
        <end position="1088"/>
    </location>
</feature>
<organism evidence="4 5">
    <name type="scientific">Pocillopora meandrina</name>
    <dbReference type="NCBI Taxonomy" id="46732"/>
    <lineage>
        <taxon>Eukaryota</taxon>
        <taxon>Metazoa</taxon>
        <taxon>Cnidaria</taxon>
        <taxon>Anthozoa</taxon>
        <taxon>Hexacorallia</taxon>
        <taxon>Scleractinia</taxon>
        <taxon>Astrocoeniina</taxon>
        <taxon>Pocilloporidae</taxon>
        <taxon>Pocillopora</taxon>
    </lineage>
</organism>